<dbReference type="Proteomes" id="UP000001062">
    <property type="component" value="Chromosome"/>
</dbReference>
<proteinExistence type="predicted"/>
<evidence type="ECO:0000313" key="1">
    <source>
        <dbReference type="EMBL" id="ADZ90564.1"/>
    </source>
</evidence>
<reference evidence="1 2" key="1">
    <citation type="journal article" date="2012" name="Stand. Genomic Sci.">
        <title>Complete genome sequence of the melanogenic marine bacterium Marinomonas mediterranea type strain (MMB-1(T)).</title>
        <authorList>
            <person name="Lucas-Elio P."/>
            <person name="Goodwin L."/>
            <person name="Woyke T."/>
            <person name="Pitluck S."/>
            <person name="Nolan M."/>
            <person name="Kyrpides N.C."/>
            <person name="Detter J.C."/>
            <person name="Copeland A."/>
            <person name="Teshima H."/>
            <person name="Bruce D."/>
            <person name="Detter C."/>
            <person name="Tapia R."/>
            <person name="Han S."/>
            <person name="Land M.L."/>
            <person name="Ivanova N."/>
            <person name="Mikhailova N."/>
            <person name="Johnston A.W."/>
            <person name="Sanchez-Amat A."/>
        </authorList>
    </citation>
    <scope>NUCLEOTIDE SEQUENCE [LARGE SCALE GENOMIC DNA]</scope>
    <source>
        <strain evidence="2">ATCC 700492 / JCM 21426 / NBRC 103028 / MMB-1</strain>
    </source>
</reference>
<dbReference type="RefSeq" id="WP_013660469.1">
    <property type="nucleotide sequence ID" value="NC_015276.1"/>
</dbReference>
<dbReference type="EMBL" id="CP002583">
    <property type="protein sequence ID" value="ADZ90564.1"/>
    <property type="molecule type" value="Genomic_DNA"/>
</dbReference>
<dbReference type="PATRIC" id="fig|717774.3.peg.1339"/>
<dbReference type="AlphaFoldDB" id="F2JVM0"/>
<organism evidence="1 2">
    <name type="scientific">Marinomonas mediterranea (strain ATCC 700492 / JCM 21426 / NBRC 103028 / MMB-1)</name>
    <dbReference type="NCBI Taxonomy" id="717774"/>
    <lineage>
        <taxon>Bacteria</taxon>
        <taxon>Pseudomonadati</taxon>
        <taxon>Pseudomonadota</taxon>
        <taxon>Gammaproteobacteria</taxon>
        <taxon>Oceanospirillales</taxon>
        <taxon>Oceanospirillaceae</taxon>
        <taxon>Marinomonas</taxon>
    </lineage>
</organism>
<accession>F2JVM0</accession>
<dbReference type="OrthoDB" id="7056118at2"/>
<dbReference type="KEGG" id="mme:Marme_1291"/>
<protein>
    <submittedName>
        <fullName evidence="1">Uncharacterized protein</fullName>
    </submittedName>
</protein>
<dbReference type="HOGENOM" id="CLU_949301_0_0_6"/>
<name>F2JVM0_MARM1</name>
<gene>
    <name evidence="1" type="ordered locus">Marme_1291</name>
</gene>
<sequence>MPRYRHFADFKRLVKHANSHFETHLRSGIHDLIEVLQDENCNLTRVQEALSQVNATRIRKYREALWFLQASYPGLKLRTLNIGEKGKAEAVKFSRMPLTAAYDPAAIPPVRHNPPSNALGKTVEEWLINYTGSVLIVAVHLSKYIQNMDDVFNERSVRDHMKSVLRIGNLTGAELACLHIKTKPLCDELEVEARHYGARRHNFLTPRYHMGTTHAGFRALCTGKDAVVVMGFDANICVNANLFGTNEPAAGGVGVATPLTAIADVVTSRSVLVTDGVICPAMGGREWGPLYLT</sequence>
<evidence type="ECO:0000313" key="2">
    <source>
        <dbReference type="Proteomes" id="UP000001062"/>
    </source>
</evidence>
<keyword evidence="2" id="KW-1185">Reference proteome</keyword>